<dbReference type="AlphaFoldDB" id="J9GAW3"/>
<accession>J9GAW3</accession>
<dbReference type="EMBL" id="AMCI01001963">
    <property type="protein sequence ID" value="EJX03984.1"/>
    <property type="molecule type" value="Genomic_DNA"/>
</dbReference>
<organism evidence="1">
    <name type="scientific">gut metagenome</name>
    <dbReference type="NCBI Taxonomy" id="749906"/>
    <lineage>
        <taxon>unclassified sequences</taxon>
        <taxon>metagenomes</taxon>
        <taxon>organismal metagenomes</taxon>
    </lineage>
</organism>
<reference evidence="1" key="1">
    <citation type="journal article" date="2012" name="PLoS ONE">
        <title>Gene sets for utilization of primary and secondary nutrition supplies in the distal gut of endangered iberian lynx.</title>
        <authorList>
            <person name="Alcaide M."/>
            <person name="Messina E."/>
            <person name="Richter M."/>
            <person name="Bargiela R."/>
            <person name="Peplies J."/>
            <person name="Huws S.A."/>
            <person name="Newbold C.J."/>
            <person name="Golyshin P.N."/>
            <person name="Simon M.A."/>
            <person name="Lopez G."/>
            <person name="Yakimov M.M."/>
            <person name="Ferrer M."/>
        </authorList>
    </citation>
    <scope>NUCLEOTIDE SEQUENCE</scope>
</reference>
<comment type="caution">
    <text evidence="1">The sequence shown here is derived from an EMBL/GenBank/DDBJ whole genome shotgun (WGS) entry which is preliminary data.</text>
</comment>
<evidence type="ECO:0000313" key="1">
    <source>
        <dbReference type="EMBL" id="EJX03984.1"/>
    </source>
</evidence>
<gene>
    <name evidence="1" type="ORF">EVA_07909</name>
</gene>
<protein>
    <submittedName>
        <fullName evidence="1">Uncharacterized protein</fullName>
    </submittedName>
</protein>
<name>J9GAW3_9ZZZZ</name>
<sequence>MGQMIFHTCNYGVMIISRDVPIYRYSRDFSRLFVVILQYIFNSSRNRYWSVEQ</sequence>
<proteinExistence type="predicted"/>